<keyword evidence="1" id="KW-0560">Oxidoreductase</keyword>
<name>X8ARE7_MYCXE</name>
<proteinExistence type="predicted"/>
<organism evidence="1">
    <name type="scientific">Mycobacterium xenopi 4042</name>
    <dbReference type="NCBI Taxonomy" id="1299334"/>
    <lineage>
        <taxon>Bacteria</taxon>
        <taxon>Bacillati</taxon>
        <taxon>Actinomycetota</taxon>
        <taxon>Actinomycetes</taxon>
        <taxon>Mycobacteriales</taxon>
        <taxon>Mycobacteriaceae</taxon>
        <taxon>Mycobacterium</taxon>
    </lineage>
</organism>
<evidence type="ECO:0000313" key="1">
    <source>
        <dbReference type="EMBL" id="EUA33360.1"/>
    </source>
</evidence>
<protein>
    <submittedName>
        <fullName evidence="1">Mycobactin biosynthesis enzyme MbtG domain protein</fullName>
        <ecNumber evidence="1">1.14.13.59</ecNumber>
    </submittedName>
</protein>
<gene>
    <name evidence="1" type="ORF">I553_7770</name>
</gene>
<dbReference type="GO" id="GO:0047091">
    <property type="term" value="F:L-lysine 6-monooxygenase (NADPH) activity"/>
    <property type="evidence" value="ECO:0007669"/>
    <property type="project" value="UniProtKB-EC"/>
</dbReference>
<dbReference type="EMBL" id="JAOB01000047">
    <property type="protein sequence ID" value="EUA33360.1"/>
    <property type="molecule type" value="Genomic_DNA"/>
</dbReference>
<reference evidence="1" key="1">
    <citation type="submission" date="2014-01" db="EMBL/GenBank/DDBJ databases">
        <authorList>
            <person name="Brown-Elliot B."/>
            <person name="Wallace R."/>
            <person name="Lenaerts A."/>
            <person name="Ordway D."/>
            <person name="DeGroote M.A."/>
            <person name="Parker T."/>
            <person name="Sizemore C."/>
            <person name="Tallon L.J."/>
            <person name="Sadzewicz L.K."/>
            <person name="Sengamalay N."/>
            <person name="Fraser C.M."/>
            <person name="Hine E."/>
            <person name="Shefchek K.A."/>
            <person name="Das S.P."/>
            <person name="Tettelin H."/>
        </authorList>
    </citation>
    <scope>NUCLEOTIDE SEQUENCE [LARGE SCALE GENOMIC DNA]</scope>
    <source>
        <strain evidence="1">4042</strain>
    </source>
</reference>
<dbReference type="AlphaFoldDB" id="X8ARE7"/>
<accession>X8ARE7</accession>
<comment type="caution">
    <text evidence="1">The sequence shown here is derived from an EMBL/GenBank/DDBJ whole genome shotgun (WGS) entry which is preliminary data.</text>
</comment>
<sequence length="154" mass="16050">MLGAGAKAVAVAAKASVLRDMGVGTPDVVAVERIEVAANWQASGGGPTAPTAGHQPGKRCRLSLPILAGAAPQRRTRRADDPLQLAVLPDHHRSVRRLDRPRPTRTHAPAVGPVLALGGRASRYDSGGGEVERLSVDGTAGRCTRTKPLYGQML</sequence>
<dbReference type="EC" id="1.14.13.59" evidence="1"/>